<keyword evidence="4" id="KW-1185">Reference proteome</keyword>
<feature type="chain" id="PRO_5046125652" description="Small secreted protein" evidence="2">
    <location>
        <begin position="20"/>
        <end position="215"/>
    </location>
</feature>
<keyword evidence="2" id="KW-0732">Signal</keyword>
<protein>
    <recommendedName>
        <fullName evidence="5">Small secreted protein</fullName>
    </recommendedName>
</protein>
<name>A0ABW3FT37_9PSEU</name>
<sequence>MKIRSTSVAVLAAVPLVLAGCSQGAPEASKPAPQSPPPQAAPQQPAAQPHGEASPDGVAWVGKLCGLVGGFTQAQQKLPGVDRSNTATFKQSSIAQLDAAEKSAEDTIKGLQQLGPSPIGGADKVNHAFVDGFGQVKDVLATAKGKAEQVDPGNEQAFQSGMSQVRDELQKGQNIKLGGELAEFDRNKELNAAAVQAPECKPLIQQPPQQPGAPR</sequence>
<feature type="signal peptide" evidence="2">
    <location>
        <begin position="1"/>
        <end position="19"/>
    </location>
</feature>
<feature type="region of interest" description="Disordered" evidence="1">
    <location>
        <begin position="23"/>
        <end position="55"/>
    </location>
</feature>
<reference evidence="4" key="1">
    <citation type="journal article" date="2019" name="Int. J. Syst. Evol. Microbiol.">
        <title>The Global Catalogue of Microorganisms (GCM) 10K type strain sequencing project: providing services to taxonomists for standard genome sequencing and annotation.</title>
        <authorList>
            <consortium name="The Broad Institute Genomics Platform"/>
            <consortium name="The Broad Institute Genome Sequencing Center for Infectious Disease"/>
            <person name="Wu L."/>
            <person name="Ma J."/>
        </authorList>
    </citation>
    <scope>NUCLEOTIDE SEQUENCE [LARGE SCALE GENOMIC DNA]</scope>
    <source>
        <strain evidence="4">CCUG 56401</strain>
    </source>
</reference>
<dbReference type="EMBL" id="JBHTIW010000009">
    <property type="protein sequence ID" value="MFD0920863.1"/>
    <property type="molecule type" value="Genomic_DNA"/>
</dbReference>
<organism evidence="3 4">
    <name type="scientific">Saccharopolyspora rosea</name>
    <dbReference type="NCBI Taxonomy" id="524884"/>
    <lineage>
        <taxon>Bacteria</taxon>
        <taxon>Bacillati</taxon>
        <taxon>Actinomycetota</taxon>
        <taxon>Actinomycetes</taxon>
        <taxon>Pseudonocardiales</taxon>
        <taxon>Pseudonocardiaceae</taxon>
        <taxon>Saccharopolyspora</taxon>
    </lineage>
</organism>
<gene>
    <name evidence="3" type="ORF">ACFQ16_14010</name>
</gene>
<dbReference type="Proteomes" id="UP001597018">
    <property type="component" value="Unassembled WGS sequence"/>
</dbReference>
<comment type="caution">
    <text evidence="3">The sequence shown here is derived from an EMBL/GenBank/DDBJ whole genome shotgun (WGS) entry which is preliminary data.</text>
</comment>
<dbReference type="RefSeq" id="WP_263250531.1">
    <property type="nucleotide sequence ID" value="NZ_BAABLT010000011.1"/>
</dbReference>
<dbReference type="PROSITE" id="PS51257">
    <property type="entry name" value="PROKAR_LIPOPROTEIN"/>
    <property type="match status" value="1"/>
</dbReference>
<proteinExistence type="predicted"/>
<evidence type="ECO:0000256" key="1">
    <source>
        <dbReference type="SAM" id="MobiDB-lite"/>
    </source>
</evidence>
<feature type="compositionally biased region" description="Low complexity" evidence="1">
    <location>
        <begin position="23"/>
        <end position="32"/>
    </location>
</feature>
<evidence type="ECO:0000313" key="3">
    <source>
        <dbReference type="EMBL" id="MFD0920863.1"/>
    </source>
</evidence>
<accession>A0ABW3FT37</accession>
<evidence type="ECO:0000256" key="2">
    <source>
        <dbReference type="SAM" id="SignalP"/>
    </source>
</evidence>
<evidence type="ECO:0000313" key="4">
    <source>
        <dbReference type="Proteomes" id="UP001597018"/>
    </source>
</evidence>
<evidence type="ECO:0008006" key="5">
    <source>
        <dbReference type="Google" id="ProtNLM"/>
    </source>
</evidence>